<evidence type="ECO:0000313" key="7">
    <source>
        <dbReference type="EMBL" id="MBY21755.1"/>
    </source>
</evidence>
<dbReference type="PROSITE" id="PS50089">
    <property type="entry name" value="ZF_RING_2"/>
    <property type="match status" value="1"/>
</dbReference>
<keyword evidence="1" id="KW-0479">Metal-binding</keyword>
<dbReference type="PANTHER" id="PTHR23327:SF51">
    <property type="entry name" value="TRANSCRIPTIONAL REGULATOR OF YEAST FORM ADHERENCE 3"/>
    <property type="match status" value="1"/>
</dbReference>
<dbReference type="GO" id="GO:0008270">
    <property type="term" value="F:zinc ion binding"/>
    <property type="evidence" value="ECO:0007669"/>
    <property type="project" value="UniProtKB-KW"/>
</dbReference>
<dbReference type="InterPro" id="IPR013083">
    <property type="entry name" value="Znf_RING/FYVE/PHD"/>
</dbReference>
<dbReference type="InterPro" id="IPR017907">
    <property type="entry name" value="Znf_RING_CS"/>
</dbReference>
<keyword evidence="2 4" id="KW-0863">Zinc-finger</keyword>
<evidence type="ECO:0000256" key="5">
    <source>
        <dbReference type="SAM" id="MobiDB-lite"/>
    </source>
</evidence>
<keyword evidence="3" id="KW-0862">Zinc</keyword>
<dbReference type="PROSITE" id="PS00518">
    <property type="entry name" value="ZF_RING_1"/>
    <property type="match status" value="1"/>
</dbReference>
<dbReference type="SMART" id="SM00184">
    <property type="entry name" value="RING"/>
    <property type="match status" value="1"/>
</dbReference>
<feature type="compositionally biased region" description="Low complexity" evidence="5">
    <location>
        <begin position="1"/>
        <end position="17"/>
    </location>
</feature>
<dbReference type="SUPFAM" id="SSF57850">
    <property type="entry name" value="RING/U-box"/>
    <property type="match status" value="1"/>
</dbReference>
<gene>
    <name evidence="7" type="primary">rnf8-b</name>
    <name evidence="7" type="ORF">g.178991</name>
</gene>
<evidence type="ECO:0000256" key="4">
    <source>
        <dbReference type="PROSITE-ProRule" id="PRU00175"/>
    </source>
</evidence>
<dbReference type="PANTHER" id="PTHR23327">
    <property type="entry name" value="RING FINGER PROTEIN 127"/>
    <property type="match status" value="1"/>
</dbReference>
<evidence type="ECO:0000256" key="3">
    <source>
        <dbReference type="ARBA" id="ARBA00022833"/>
    </source>
</evidence>
<dbReference type="AlphaFoldDB" id="A0A2S2NX62"/>
<protein>
    <submittedName>
        <fullName evidence="7">E3 ubiquitin-protein ligase</fullName>
    </submittedName>
</protein>
<feature type="domain" description="RING-type" evidence="6">
    <location>
        <begin position="41"/>
        <end position="79"/>
    </location>
</feature>
<sequence>MSNKSRCSSLTSSTSSELKSKPTEMEKKIITKMLDNNDLTCSICFDVFEKPSELNCSHVFCFKCVKNWMRNNRSCPICRRTILDPPVVCTMLEKLILEMKSASVPVENRRYTINAVYITQASTSVSRSAVRKDYNYERPPWR</sequence>
<organism evidence="7">
    <name type="scientific">Schizaphis graminum</name>
    <name type="common">Green bug aphid</name>
    <dbReference type="NCBI Taxonomy" id="13262"/>
    <lineage>
        <taxon>Eukaryota</taxon>
        <taxon>Metazoa</taxon>
        <taxon>Ecdysozoa</taxon>
        <taxon>Arthropoda</taxon>
        <taxon>Hexapoda</taxon>
        <taxon>Insecta</taxon>
        <taxon>Pterygota</taxon>
        <taxon>Neoptera</taxon>
        <taxon>Paraneoptera</taxon>
        <taxon>Hemiptera</taxon>
        <taxon>Sternorrhyncha</taxon>
        <taxon>Aphidomorpha</taxon>
        <taxon>Aphidoidea</taxon>
        <taxon>Aphididae</taxon>
        <taxon>Aphidini</taxon>
        <taxon>Schizaphis</taxon>
    </lineage>
</organism>
<proteinExistence type="predicted"/>
<reference evidence="7" key="1">
    <citation type="submission" date="2018-04" db="EMBL/GenBank/DDBJ databases">
        <title>Transcriptome of Schizaphis graminum biotype I.</title>
        <authorList>
            <person name="Scully E.D."/>
            <person name="Geib S.M."/>
            <person name="Palmer N.A."/>
            <person name="Koch K."/>
            <person name="Bradshaw J."/>
            <person name="Heng-Moss T."/>
            <person name="Sarath G."/>
        </authorList>
    </citation>
    <scope>NUCLEOTIDE SEQUENCE</scope>
</reference>
<dbReference type="EMBL" id="GGMR01009136">
    <property type="protein sequence ID" value="MBY21755.1"/>
    <property type="molecule type" value="Transcribed_RNA"/>
</dbReference>
<evidence type="ECO:0000259" key="6">
    <source>
        <dbReference type="PROSITE" id="PS50089"/>
    </source>
</evidence>
<evidence type="ECO:0000256" key="2">
    <source>
        <dbReference type="ARBA" id="ARBA00022771"/>
    </source>
</evidence>
<name>A0A2S2NX62_SCHGA</name>
<dbReference type="Pfam" id="PF13639">
    <property type="entry name" value="zf-RING_2"/>
    <property type="match status" value="1"/>
</dbReference>
<dbReference type="InterPro" id="IPR001841">
    <property type="entry name" value="Znf_RING"/>
</dbReference>
<accession>A0A2S2NX62</accession>
<evidence type="ECO:0000256" key="1">
    <source>
        <dbReference type="ARBA" id="ARBA00022723"/>
    </source>
</evidence>
<dbReference type="Gene3D" id="3.30.40.10">
    <property type="entry name" value="Zinc/RING finger domain, C3HC4 (zinc finger)"/>
    <property type="match status" value="1"/>
</dbReference>
<feature type="region of interest" description="Disordered" evidence="5">
    <location>
        <begin position="1"/>
        <end position="22"/>
    </location>
</feature>